<feature type="binding site" evidence="6">
    <location>
        <position position="30"/>
    </location>
    <ligand>
        <name>Mg(2+)</name>
        <dbReference type="ChEBI" id="CHEBI:18420"/>
        <label>1</label>
    </ligand>
</feature>
<evidence type="ECO:0000313" key="9">
    <source>
        <dbReference type="EMBL" id="AEH85558.1"/>
    </source>
</evidence>
<feature type="site" description="Transition state stabilizer" evidence="7">
    <location>
        <position position="177"/>
    </location>
</feature>
<dbReference type="InterPro" id="IPR004808">
    <property type="entry name" value="AP_endonuc_1"/>
</dbReference>
<feature type="binding site" evidence="6">
    <location>
        <position position="177"/>
    </location>
    <ligand>
        <name>Mg(2+)</name>
        <dbReference type="ChEBI" id="CHEBI:18420"/>
        <label>1</label>
    </ligand>
</feature>
<dbReference type="Pfam" id="PF03372">
    <property type="entry name" value="Exo_endo_phos"/>
    <property type="match status" value="1"/>
</dbReference>
<comment type="similarity">
    <text evidence="1">Belongs to the DNA repair enzymes AP/ExoA family.</text>
</comment>
<dbReference type="CDD" id="cd09086">
    <property type="entry name" value="ExoIII-like_AP-endo"/>
    <property type="match status" value="1"/>
</dbReference>
<dbReference type="PROSITE" id="PS51435">
    <property type="entry name" value="AP_NUCLEASE_F1_4"/>
    <property type="match status" value="1"/>
</dbReference>
<feature type="binding site" evidence="6">
    <location>
        <position position="175"/>
    </location>
    <ligand>
        <name>Mg(2+)</name>
        <dbReference type="ChEBI" id="CHEBI:18420"/>
        <label>1</label>
    </ligand>
</feature>
<keyword evidence="3" id="KW-0378">Hydrolase</keyword>
<name>F7YD23_MESOW</name>
<reference evidence="9 10" key="1">
    <citation type="submission" date="2010-10" db="EMBL/GenBank/DDBJ databases">
        <title>Complete sequence of Mesorhizobium opportunistum WSM2075.</title>
        <authorList>
            <consortium name="US DOE Joint Genome Institute"/>
            <person name="Lucas S."/>
            <person name="Copeland A."/>
            <person name="Lapidus A."/>
            <person name="Cheng J.-F."/>
            <person name="Bruce D."/>
            <person name="Goodwin L."/>
            <person name="Pitluck S."/>
            <person name="Chertkov O."/>
            <person name="Misra M."/>
            <person name="Detter J.C."/>
            <person name="Han C."/>
            <person name="Tapia R."/>
            <person name="Land M."/>
            <person name="Hauser L."/>
            <person name="Kyrpides N."/>
            <person name="Ovchinnikova G."/>
            <person name="Mavrommatis K.M."/>
            <person name="Tiwari R.P."/>
            <person name="Howieson J.G."/>
            <person name="O'Hara G.W."/>
            <person name="Nandasena K.G."/>
            <person name="Woyke T."/>
        </authorList>
    </citation>
    <scope>NUCLEOTIDE SEQUENCE [LARGE SCALE GENOMIC DNA]</scope>
    <source>
        <strain evidence="10">LMG 24607 / HAMBI 3007 / WSM2075</strain>
    </source>
</reference>
<dbReference type="InterPro" id="IPR020847">
    <property type="entry name" value="AP_endonuclease_F1_BS"/>
</dbReference>
<dbReference type="GO" id="GO:0008311">
    <property type="term" value="F:double-stranded DNA 3'-5' DNA exonuclease activity"/>
    <property type="evidence" value="ECO:0007669"/>
    <property type="project" value="InterPro"/>
</dbReference>
<feature type="active site" description="Proton donor/acceptor" evidence="5">
    <location>
        <position position="175"/>
    </location>
</feature>
<feature type="binding site" evidence="6">
    <location>
        <position position="278"/>
    </location>
    <ligand>
        <name>Mg(2+)</name>
        <dbReference type="ChEBI" id="CHEBI:18420"/>
        <label>1</label>
    </ligand>
</feature>
<evidence type="ECO:0000256" key="7">
    <source>
        <dbReference type="PIRSR" id="PIRSR604808-3"/>
    </source>
</evidence>
<dbReference type="PANTHER" id="PTHR43250">
    <property type="entry name" value="EXODEOXYRIBONUCLEASE III"/>
    <property type="match status" value="1"/>
</dbReference>
<dbReference type="SUPFAM" id="SSF56219">
    <property type="entry name" value="DNase I-like"/>
    <property type="match status" value="1"/>
</dbReference>
<dbReference type="PANTHER" id="PTHR43250:SF2">
    <property type="entry name" value="EXODEOXYRIBONUCLEASE III"/>
    <property type="match status" value="1"/>
</dbReference>
<feature type="site" description="Important for catalytic activity" evidence="7">
    <location>
        <position position="249"/>
    </location>
</feature>
<dbReference type="EMBL" id="CP002279">
    <property type="protein sequence ID" value="AEH85558.1"/>
    <property type="molecule type" value="Genomic_DNA"/>
</dbReference>
<keyword evidence="2 6" id="KW-0479">Metal-binding</keyword>
<dbReference type="KEGG" id="mop:Mesop_1072"/>
<feature type="active site" evidence="5">
    <location>
        <position position="131"/>
    </location>
</feature>
<dbReference type="Proteomes" id="UP000001623">
    <property type="component" value="Chromosome"/>
</dbReference>
<feature type="active site" description="Proton acceptor" evidence="5">
    <location>
        <position position="279"/>
    </location>
</feature>
<evidence type="ECO:0000256" key="2">
    <source>
        <dbReference type="ARBA" id="ARBA00022723"/>
    </source>
</evidence>
<feature type="site" description="Interaction with DNA substrate" evidence="7">
    <location>
        <position position="279"/>
    </location>
</feature>
<organism evidence="9 10">
    <name type="scientific">Mesorhizobium opportunistum (strain LMG 24607 / HAMBI 3007 / WSM2075)</name>
    <dbReference type="NCBI Taxonomy" id="536019"/>
    <lineage>
        <taxon>Bacteria</taxon>
        <taxon>Pseudomonadati</taxon>
        <taxon>Pseudomonadota</taxon>
        <taxon>Alphaproteobacteria</taxon>
        <taxon>Hyphomicrobiales</taxon>
        <taxon>Phyllobacteriaceae</taxon>
        <taxon>Mesorhizobium</taxon>
    </lineage>
</organism>
<evidence type="ECO:0000259" key="8">
    <source>
        <dbReference type="Pfam" id="PF03372"/>
    </source>
</evidence>
<keyword evidence="6" id="KW-0464">Manganese</keyword>
<evidence type="ECO:0000256" key="1">
    <source>
        <dbReference type="ARBA" id="ARBA00007092"/>
    </source>
</evidence>
<dbReference type="PROSITE" id="PS00726">
    <property type="entry name" value="AP_NUCLEASE_F1_1"/>
    <property type="match status" value="1"/>
</dbReference>
<feature type="domain" description="Endonuclease/exonuclease/phosphatase" evidence="8">
    <location>
        <begin position="27"/>
        <end position="279"/>
    </location>
</feature>
<dbReference type="InterPro" id="IPR036691">
    <property type="entry name" value="Endo/exonu/phosph_ase_sf"/>
</dbReference>
<evidence type="ECO:0000313" key="10">
    <source>
        <dbReference type="Proteomes" id="UP000001623"/>
    </source>
</evidence>
<evidence type="ECO:0000256" key="6">
    <source>
        <dbReference type="PIRSR" id="PIRSR604808-2"/>
    </source>
</evidence>
<accession>F7YD23</accession>
<comment type="cofactor">
    <cofactor evidence="6">
        <name>Mg(2+)</name>
        <dbReference type="ChEBI" id="CHEBI:18420"/>
    </cofactor>
    <cofactor evidence="6">
        <name>Mn(2+)</name>
        <dbReference type="ChEBI" id="CHEBI:29035"/>
    </cofactor>
    <text evidence="6">Probably binds two magnesium or manganese ions per subunit.</text>
</comment>
<dbReference type="AlphaFoldDB" id="F7YD23"/>
<dbReference type="STRING" id="536019.Mesop_1072"/>
<evidence type="ECO:0000256" key="3">
    <source>
        <dbReference type="ARBA" id="ARBA00022801"/>
    </source>
</evidence>
<dbReference type="HOGENOM" id="CLU_027539_0_0_5"/>
<dbReference type="InterPro" id="IPR037493">
    <property type="entry name" value="ExoIII-like"/>
</dbReference>
<feature type="binding site" evidence="6">
    <location>
        <position position="57"/>
    </location>
    <ligand>
        <name>Mg(2+)</name>
        <dbReference type="ChEBI" id="CHEBI:18420"/>
        <label>1</label>
    </ligand>
</feature>
<keyword evidence="4 6" id="KW-0460">Magnesium</keyword>
<sequence length="289" mass="32986">MSCPAVLELAGLALPRTGFPRMPFSIATWNINSVRLRMPIVERLLVEQAPDVLCLQETKVPDELFPEKAFRKLGYEHIAFHGQKGYHGVATVARRPIAVVEKRRFCEIEDSRHLSVTVRAGGKTILVHNFYVPAGGDEPDPVINKKFKHKLDFVAEMNAIRAEHDEVSASVLVGDLNIAPLEHDVWSHKQLLNVVSHTPVETENFEAMRLAGNWIDLMRLNVPSEQKLYTWWSYRAQDWEASNRGRRLDHVWSSPNLVPSFTGYEILRLARGWERPSDHVPVIARFDLD</sequence>
<dbReference type="NCBIfam" id="TIGR00633">
    <property type="entry name" value="xth"/>
    <property type="match status" value="1"/>
</dbReference>
<protein>
    <submittedName>
        <fullName evidence="9">Exodeoxyribonuclease III Xth</fullName>
    </submittedName>
</protein>
<dbReference type="GO" id="GO:0003677">
    <property type="term" value="F:DNA binding"/>
    <property type="evidence" value="ECO:0007669"/>
    <property type="project" value="InterPro"/>
</dbReference>
<dbReference type="GO" id="GO:0006281">
    <property type="term" value="P:DNA repair"/>
    <property type="evidence" value="ECO:0007669"/>
    <property type="project" value="InterPro"/>
</dbReference>
<evidence type="ECO:0000256" key="5">
    <source>
        <dbReference type="PIRSR" id="PIRSR604808-1"/>
    </source>
</evidence>
<proteinExistence type="inferred from homology"/>
<dbReference type="Gene3D" id="3.60.10.10">
    <property type="entry name" value="Endonuclease/exonuclease/phosphatase"/>
    <property type="match status" value="1"/>
</dbReference>
<dbReference type="eggNOG" id="COG0708">
    <property type="taxonomic scope" value="Bacteria"/>
</dbReference>
<gene>
    <name evidence="9" type="ordered locus">Mesop_1072</name>
</gene>
<dbReference type="InterPro" id="IPR005135">
    <property type="entry name" value="Endo/exonuclease/phosphatase"/>
</dbReference>
<feature type="binding site" evidence="6">
    <location>
        <position position="279"/>
    </location>
    <ligand>
        <name>Mg(2+)</name>
        <dbReference type="ChEBI" id="CHEBI:18420"/>
        <label>1</label>
    </ligand>
</feature>
<evidence type="ECO:0000256" key="4">
    <source>
        <dbReference type="ARBA" id="ARBA00022842"/>
    </source>
</evidence>
<dbReference type="GO" id="GO:0046872">
    <property type="term" value="F:metal ion binding"/>
    <property type="evidence" value="ECO:0007669"/>
    <property type="project" value="UniProtKB-KW"/>
</dbReference>
<dbReference type="GO" id="GO:0004519">
    <property type="term" value="F:endonuclease activity"/>
    <property type="evidence" value="ECO:0007669"/>
    <property type="project" value="InterPro"/>
</dbReference>